<evidence type="ECO:0000256" key="22">
    <source>
        <dbReference type="ARBA" id="ARBA00045018"/>
    </source>
</evidence>
<evidence type="ECO:0000259" key="26">
    <source>
        <dbReference type="PROSITE" id="PS50850"/>
    </source>
</evidence>
<feature type="domain" description="Major facilitator superfamily (MFS) profile" evidence="26">
    <location>
        <begin position="258"/>
        <end position="473"/>
    </location>
</feature>
<feature type="transmembrane region" description="Helical" evidence="25">
    <location>
        <begin position="296"/>
        <end position="317"/>
    </location>
</feature>
<comment type="catalytic activity">
    <reaction evidence="9">
        <text>L-histidyl-glycine(out) = L-histidyl-glycine(in)</text>
        <dbReference type="Rhea" id="RHEA:79395"/>
        <dbReference type="ChEBI" id="CHEBI:229957"/>
    </reaction>
</comment>
<feature type="transmembrane region" description="Helical" evidence="25">
    <location>
        <begin position="259"/>
        <end position="284"/>
    </location>
</feature>
<keyword evidence="3" id="KW-0813">Transport</keyword>
<gene>
    <name evidence="27" type="ORF">OKIOD_LOCUS11681</name>
</gene>
<feature type="transmembrane region" description="Helical" evidence="25">
    <location>
        <begin position="417"/>
        <end position="435"/>
    </location>
</feature>
<dbReference type="EMBL" id="OU015566">
    <property type="protein sequence ID" value="CAG5106606.1"/>
    <property type="molecule type" value="Genomic_DNA"/>
</dbReference>
<comment type="catalytic activity">
    <reaction evidence="20">
        <text>L-lysyl-glycine(out) = L-lysyl-glycine(in)</text>
        <dbReference type="Rhea" id="RHEA:79407"/>
        <dbReference type="ChEBI" id="CHEBI:191202"/>
    </reaction>
</comment>
<dbReference type="Proteomes" id="UP001158576">
    <property type="component" value="Chromosome 1"/>
</dbReference>
<comment type="catalytic activity">
    <reaction evidence="19">
        <text>L-alanyl-L-lysine(out) = L-alanyl-L-lysine(in)</text>
        <dbReference type="Rhea" id="RHEA:79415"/>
        <dbReference type="ChEBI" id="CHEBI:192470"/>
    </reaction>
</comment>
<comment type="catalytic activity">
    <reaction evidence="14">
        <text>L-aspartyl-L-lysine(out) = L-aspartyl-L-lysine(in)</text>
        <dbReference type="Rhea" id="RHEA:79411"/>
        <dbReference type="ChEBI" id="CHEBI:229953"/>
    </reaction>
</comment>
<comment type="catalytic activity">
    <reaction evidence="11">
        <text>L-alpha-aminoacyl-L-histidine(out) = L-alpha-aminoacyl-L-histidine(in)</text>
        <dbReference type="Rhea" id="RHEA:79375"/>
        <dbReference type="ChEBI" id="CHEBI:229967"/>
    </reaction>
</comment>
<evidence type="ECO:0000256" key="15">
    <source>
        <dbReference type="ARBA" id="ARBA00044899"/>
    </source>
</evidence>
<evidence type="ECO:0000256" key="18">
    <source>
        <dbReference type="ARBA" id="ARBA00044912"/>
    </source>
</evidence>
<sequence>MPEDTEPLVGEEIPCCSTNPRSTAYKVIGCCFLCLLSFGSYFCYDNPAALHSQFTDPNVMGLTESQYMGLYSWYSWPNVVLSFVGGYLIDKVFGVRLGAGIFSLFVICGQFVFAAGVFSDLLWLCYVGRFIFGIGGESLAVAQNTYTCRWFSGSTLNLVFGLQLSMARVGSTVNMNVMVPLYNKCMEFMTYGNRTLGMALLIAASTCVFSFICTAIIAAMDRNAEKQGALAQKEVNEDGEEEEEAKVSLLDVFKFPAQFWLVTIICVLFYASVFPFVAIALPYYQSVFGLSPAEAAALNSIIYIMSAPLAPIFGLIIDIVGFNASWVFLANVIVLSCHLLLGYVTSLTPWVGVVGIGIGYSMLASSLWPMVSLLVEKHQLGTAYGFMQSWQNLGLALVSIAIGAIAKNQIWKQIEGFFFASVAVSAIAALALIILDKVRNGKCNVNKIKMRRLEREAADQDLLDGEDNPAYEE</sequence>
<dbReference type="Pfam" id="PF07690">
    <property type="entry name" value="MFS_1"/>
    <property type="match status" value="1"/>
</dbReference>
<dbReference type="SUPFAM" id="SSF103473">
    <property type="entry name" value="MFS general substrate transporter"/>
    <property type="match status" value="1"/>
</dbReference>
<name>A0ABN7SXV6_OIKDI</name>
<proteinExistence type="inferred from homology"/>
<evidence type="ECO:0000256" key="10">
    <source>
        <dbReference type="ARBA" id="ARBA00044881"/>
    </source>
</evidence>
<evidence type="ECO:0000256" key="24">
    <source>
        <dbReference type="ARBA" id="ARBA00046376"/>
    </source>
</evidence>
<evidence type="ECO:0000256" key="7">
    <source>
        <dbReference type="ARBA" id="ARBA00023228"/>
    </source>
</evidence>
<comment type="catalytic activity">
    <reaction evidence="13">
        <text>L-alpha-aminoacyl-L-lysine(out) = L-alpha-aminoacyl-L-lysine(in)</text>
        <dbReference type="Rhea" id="RHEA:79383"/>
        <dbReference type="ChEBI" id="CHEBI:229966"/>
    </reaction>
</comment>
<comment type="catalytic activity">
    <reaction evidence="18">
        <text>L-histidyl-L-alpha-amino acid(out) = L-histidyl-L-alpha-amino acid(in)</text>
        <dbReference type="Rhea" id="RHEA:79379"/>
        <dbReference type="ChEBI" id="CHEBI:229964"/>
    </reaction>
</comment>
<dbReference type="PANTHER" id="PTHR23512">
    <property type="entry name" value="MAJOR FACILITATOR SUPERFAMILY DOMAIN-CONTAINING PROTEIN 1"/>
    <property type="match status" value="1"/>
</dbReference>
<evidence type="ECO:0000256" key="1">
    <source>
        <dbReference type="ARBA" id="ARBA00004155"/>
    </source>
</evidence>
<evidence type="ECO:0000256" key="9">
    <source>
        <dbReference type="ARBA" id="ARBA00044878"/>
    </source>
</evidence>
<comment type="catalytic activity">
    <reaction evidence="12">
        <text>L-lysyl-L-alpha-amino acid(out) = L-lysyl-L-alpha-amino acid(in)</text>
        <dbReference type="Rhea" id="RHEA:79387"/>
        <dbReference type="ChEBI" id="CHEBI:229965"/>
    </reaction>
</comment>
<evidence type="ECO:0000256" key="20">
    <source>
        <dbReference type="ARBA" id="ARBA00044924"/>
    </source>
</evidence>
<reference evidence="27 28" key="1">
    <citation type="submission" date="2021-04" db="EMBL/GenBank/DDBJ databases">
        <authorList>
            <person name="Bliznina A."/>
        </authorList>
    </citation>
    <scope>NUCLEOTIDE SEQUENCE [LARGE SCALE GENOMIC DNA]</scope>
</reference>
<evidence type="ECO:0000256" key="23">
    <source>
        <dbReference type="ARBA" id="ARBA00045709"/>
    </source>
</evidence>
<comment type="subunit">
    <text evidence="24">Homodimer. Interacts with lysosomal protein GLMP (via lumenal domain); the interaction starts while both proteins are still in the endoplasmic reticulum and is required for stabilization of MFSD1 in lysosomes but has no direct effect on its targeting to lysosomes or transporter activity.</text>
</comment>
<comment type="function">
    <text evidence="23">Lysosomal dipeptide uniporter that selectively exports lysine, arginine or histidine-containing dipeptides with a net positive charge from the lysosome lumen into the cytosol. Could play a role in a specific type of protein O-glycosylation indirectly regulating macrophages migration and tissue invasion. Also essential for liver homeostasis.</text>
</comment>
<dbReference type="InterPro" id="IPR036259">
    <property type="entry name" value="MFS_trans_sf"/>
</dbReference>
<dbReference type="PROSITE" id="PS50850">
    <property type="entry name" value="MFS"/>
    <property type="match status" value="1"/>
</dbReference>
<evidence type="ECO:0000256" key="21">
    <source>
        <dbReference type="ARBA" id="ARBA00044985"/>
    </source>
</evidence>
<evidence type="ECO:0000256" key="25">
    <source>
        <dbReference type="SAM" id="Phobius"/>
    </source>
</evidence>
<comment type="catalytic activity">
    <reaction evidence="10">
        <text>L-alpha-aminoacyl-L-arginine(out) = L-alpha-aminoacyl-L-arginine(in)</text>
        <dbReference type="Rhea" id="RHEA:79367"/>
        <dbReference type="ChEBI" id="CHEBI:229968"/>
    </reaction>
</comment>
<organism evidence="27 28">
    <name type="scientific">Oikopleura dioica</name>
    <name type="common">Tunicate</name>
    <dbReference type="NCBI Taxonomy" id="34765"/>
    <lineage>
        <taxon>Eukaryota</taxon>
        <taxon>Metazoa</taxon>
        <taxon>Chordata</taxon>
        <taxon>Tunicata</taxon>
        <taxon>Appendicularia</taxon>
        <taxon>Copelata</taxon>
        <taxon>Oikopleuridae</taxon>
        <taxon>Oikopleura</taxon>
    </lineage>
</organism>
<comment type="subcellular location">
    <subcellularLocation>
        <location evidence="1">Lysosome membrane</location>
        <topology evidence="1">Multi-pass membrane protein</topology>
    </subcellularLocation>
</comment>
<evidence type="ECO:0000256" key="4">
    <source>
        <dbReference type="ARBA" id="ARBA00022692"/>
    </source>
</evidence>
<keyword evidence="6 25" id="KW-0472">Membrane</keyword>
<evidence type="ECO:0000256" key="19">
    <source>
        <dbReference type="ARBA" id="ARBA00044919"/>
    </source>
</evidence>
<evidence type="ECO:0000256" key="12">
    <source>
        <dbReference type="ARBA" id="ARBA00044891"/>
    </source>
</evidence>
<keyword evidence="4 25" id="KW-0812">Transmembrane</keyword>
<evidence type="ECO:0000256" key="16">
    <source>
        <dbReference type="ARBA" id="ARBA00044900"/>
    </source>
</evidence>
<feature type="transmembrane region" description="Helical" evidence="25">
    <location>
        <begin position="350"/>
        <end position="371"/>
    </location>
</feature>
<evidence type="ECO:0000256" key="13">
    <source>
        <dbReference type="ARBA" id="ARBA00044893"/>
    </source>
</evidence>
<dbReference type="InterPro" id="IPR020846">
    <property type="entry name" value="MFS_dom"/>
</dbReference>
<evidence type="ECO:0000313" key="28">
    <source>
        <dbReference type="Proteomes" id="UP001158576"/>
    </source>
</evidence>
<keyword evidence="28" id="KW-1185">Reference proteome</keyword>
<evidence type="ECO:0000256" key="11">
    <source>
        <dbReference type="ARBA" id="ARBA00044884"/>
    </source>
</evidence>
<dbReference type="InterPro" id="IPR011701">
    <property type="entry name" value="MFS"/>
</dbReference>
<dbReference type="Gene3D" id="1.20.1250.20">
    <property type="entry name" value="MFS general substrate transporter like domains"/>
    <property type="match status" value="2"/>
</dbReference>
<feature type="transmembrane region" description="Helical" evidence="25">
    <location>
        <begin position="324"/>
        <end position="344"/>
    </location>
</feature>
<protein>
    <recommendedName>
        <fullName evidence="21">Lysosomal dipeptide transporter MFSD1</fullName>
    </recommendedName>
    <alternativeName>
        <fullName evidence="22">Major facilitator superfamily domain-containing protein 1</fullName>
    </alternativeName>
</protein>
<keyword evidence="7" id="KW-0458">Lysosome</keyword>
<evidence type="ECO:0000256" key="3">
    <source>
        <dbReference type="ARBA" id="ARBA00022448"/>
    </source>
</evidence>
<evidence type="ECO:0000256" key="5">
    <source>
        <dbReference type="ARBA" id="ARBA00022989"/>
    </source>
</evidence>
<comment type="catalytic activity">
    <reaction evidence="15">
        <text>L-arginyl-L-alpha-amino acid(out) = L-arginyl-L-alpha-amino acid(in)</text>
        <dbReference type="Rhea" id="RHEA:79371"/>
        <dbReference type="ChEBI" id="CHEBI:84315"/>
    </reaction>
</comment>
<accession>A0ABN7SXV6</accession>
<dbReference type="PANTHER" id="PTHR23512:SF3">
    <property type="entry name" value="MAJOR FACILITATOR SUPERFAMILY DOMAIN-CONTAINING PROTEIN 1"/>
    <property type="match status" value="1"/>
</dbReference>
<comment type="catalytic activity">
    <reaction evidence="8">
        <text>L-lysyl-L-alanine(out) = L-lysyl-L-alanine(in)</text>
        <dbReference type="Rhea" id="RHEA:79399"/>
        <dbReference type="ChEBI" id="CHEBI:229954"/>
    </reaction>
</comment>
<feature type="transmembrane region" description="Helical" evidence="25">
    <location>
        <begin position="70"/>
        <end position="89"/>
    </location>
</feature>
<keyword evidence="5 25" id="KW-1133">Transmembrane helix</keyword>
<evidence type="ECO:0000256" key="6">
    <source>
        <dbReference type="ARBA" id="ARBA00023136"/>
    </source>
</evidence>
<evidence type="ECO:0000256" key="14">
    <source>
        <dbReference type="ARBA" id="ARBA00044898"/>
    </source>
</evidence>
<comment type="catalytic activity">
    <reaction evidence="17">
        <text>L-arginyl-glycine(out) = L-arginyl-glycine(in)</text>
        <dbReference type="Rhea" id="RHEA:79391"/>
        <dbReference type="ChEBI" id="CHEBI:229955"/>
    </reaction>
</comment>
<evidence type="ECO:0000256" key="2">
    <source>
        <dbReference type="ARBA" id="ARBA00008335"/>
    </source>
</evidence>
<evidence type="ECO:0000256" key="8">
    <source>
        <dbReference type="ARBA" id="ARBA00044876"/>
    </source>
</evidence>
<feature type="transmembrane region" description="Helical" evidence="25">
    <location>
        <begin position="392"/>
        <end position="411"/>
    </location>
</feature>
<comment type="similarity">
    <text evidence="2">Belongs to the major facilitator superfamily.</text>
</comment>
<dbReference type="CDD" id="cd17340">
    <property type="entry name" value="MFS_MFSD1"/>
    <property type="match status" value="1"/>
</dbReference>
<feature type="transmembrane region" description="Helical" evidence="25">
    <location>
        <begin position="101"/>
        <end position="124"/>
    </location>
</feature>
<feature type="transmembrane region" description="Helical" evidence="25">
    <location>
        <begin position="196"/>
        <end position="220"/>
    </location>
</feature>
<dbReference type="InterPro" id="IPR052187">
    <property type="entry name" value="MFSD1"/>
</dbReference>
<comment type="catalytic activity">
    <reaction evidence="16">
        <text>L-lysyl-L-lysine(out) = L-lysyl-L-lysine(in)</text>
        <dbReference type="Rhea" id="RHEA:79403"/>
        <dbReference type="ChEBI" id="CHEBI:229956"/>
    </reaction>
</comment>
<evidence type="ECO:0000313" key="27">
    <source>
        <dbReference type="EMBL" id="CAG5106606.1"/>
    </source>
</evidence>
<evidence type="ECO:0000256" key="17">
    <source>
        <dbReference type="ARBA" id="ARBA00044903"/>
    </source>
</evidence>